<keyword evidence="2" id="KW-1185">Reference proteome</keyword>
<sequence>MNKRSQLGHMLARLHETGQGLHHISGQIALAEQDLSSVQLLSTAFADLLMFLGDANMQVNMPAKQIGALVVQLVARIENSVDALADASALIAALREEIREAAQ</sequence>
<name>A0A6L6QGD8_9BURK</name>
<proteinExistence type="predicted"/>
<gene>
    <name evidence="1" type="ORF">GM658_09030</name>
</gene>
<accession>A0A6L6QGD8</accession>
<organism evidence="1 2">
    <name type="scientific">Massilia eburnea</name>
    <dbReference type="NCBI Taxonomy" id="1776165"/>
    <lineage>
        <taxon>Bacteria</taxon>
        <taxon>Pseudomonadati</taxon>
        <taxon>Pseudomonadota</taxon>
        <taxon>Betaproteobacteria</taxon>
        <taxon>Burkholderiales</taxon>
        <taxon>Oxalobacteraceae</taxon>
        <taxon>Telluria group</taxon>
        <taxon>Massilia</taxon>
    </lineage>
</organism>
<dbReference type="AlphaFoldDB" id="A0A6L6QGD8"/>
<dbReference type="Proteomes" id="UP000472320">
    <property type="component" value="Unassembled WGS sequence"/>
</dbReference>
<evidence type="ECO:0000313" key="1">
    <source>
        <dbReference type="EMBL" id="MTW10746.1"/>
    </source>
</evidence>
<dbReference type="EMBL" id="WNKX01000005">
    <property type="protein sequence ID" value="MTW10746.1"/>
    <property type="molecule type" value="Genomic_DNA"/>
</dbReference>
<dbReference type="RefSeq" id="WP_155453673.1">
    <property type="nucleotide sequence ID" value="NZ_WNKX01000005.1"/>
</dbReference>
<comment type="caution">
    <text evidence="1">The sequence shown here is derived from an EMBL/GenBank/DDBJ whole genome shotgun (WGS) entry which is preliminary data.</text>
</comment>
<protein>
    <submittedName>
        <fullName evidence="1">Uncharacterized protein</fullName>
    </submittedName>
</protein>
<evidence type="ECO:0000313" key="2">
    <source>
        <dbReference type="Proteomes" id="UP000472320"/>
    </source>
</evidence>
<reference evidence="1 2" key="1">
    <citation type="submission" date="2019-11" db="EMBL/GenBank/DDBJ databases">
        <title>Type strains purchased from KCTC, JCM and DSMZ.</title>
        <authorList>
            <person name="Lu H."/>
        </authorList>
    </citation>
    <scope>NUCLEOTIDE SEQUENCE [LARGE SCALE GENOMIC DNA]</scope>
    <source>
        <strain evidence="1 2">JCM 31587</strain>
    </source>
</reference>